<feature type="domain" description="Alanine dehydrogenase/pyridine nucleotide transhydrogenase NAD(H)-binding" evidence="2">
    <location>
        <begin position="139"/>
        <end position="260"/>
    </location>
</feature>
<sequence length="321" mass="36999">MRSVGFLVSSKENEYRRALTPEDIYKIKNKDMLFFEKGYGEKLGFEDRDYIKAGAKVVDREDLLKKDVLCDPKIGDAEYLEQLSTGQVLFGWIHAVQNKHITDKIVNSKCTAIAWEDMYEYGRHVFWKNNEIAGEASILHAYSLYKKMPYDTKVAILGKGNTGRGALNILKALGADVTVYDRKTEELFKHELHKYDVIVNTILWDIERTDHIVYKEDLKRMKKGSMIIDISCDANGGIETSKATTIEDPIYYEEGILHYVVDHTPSLYYKTVSKSLSEEVCKYIDLIIEEKEQTNNTLKQAIIISQGNIIDDRINKFQKRL</sequence>
<dbReference type="SUPFAM" id="SSF52283">
    <property type="entry name" value="Formate/glycerate dehydrogenase catalytic domain-like"/>
    <property type="match status" value="1"/>
</dbReference>
<evidence type="ECO:0000313" key="4">
    <source>
        <dbReference type="EMBL" id="MBC6003825.1"/>
    </source>
</evidence>
<dbReference type="InterPro" id="IPR007698">
    <property type="entry name" value="AlaDH/PNT_NAD(H)-bd"/>
</dbReference>
<dbReference type="EMBL" id="JACRWD010000002">
    <property type="protein sequence ID" value="MBC6003825.1"/>
    <property type="molecule type" value="Genomic_DNA"/>
</dbReference>
<dbReference type="Pfam" id="PF05222">
    <property type="entry name" value="AlaDh_PNT_N"/>
    <property type="match status" value="1"/>
</dbReference>
<proteinExistence type="predicted"/>
<organism evidence="4 5">
    <name type="scientific">Paeniclostridium hominis</name>
    <dbReference type="NCBI Taxonomy" id="2764329"/>
    <lineage>
        <taxon>Bacteria</taxon>
        <taxon>Bacillati</taxon>
        <taxon>Bacillota</taxon>
        <taxon>Clostridia</taxon>
        <taxon>Peptostreptococcales</taxon>
        <taxon>Peptostreptococcaceae</taxon>
        <taxon>Paeniclostridium</taxon>
    </lineage>
</organism>
<dbReference type="Gene3D" id="3.40.50.720">
    <property type="entry name" value="NAD(P)-binding Rossmann-like Domain"/>
    <property type="match status" value="2"/>
</dbReference>
<keyword evidence="1" id="KW-0560">Oxidoreductase</keyword>
<accession>A0ABR7K415</accession>
<evidence type="ECO:0000259" key="3">
    <source>
        <dbReference type="SMART" id="SM01003"/>
    </source>
</evidence>
<dbReference type="InterPro" id="IPR007886">
    <property type="entry name" value="AlaDH/PNT_N"/>
</dbReference>
<dbReference type="Pfam" id="PF01262">
    <property type="entry name" value="AlaDh_PNT_C"/>
    <property type="match status" value="1"/>
</dbReference>
<evidence type="ECO:0000313" key="5">
    <source>
        <dbReference type="Proteomes" id="UP000611796"/>
    </source>
</evidence>
<dbReference type="PANTHER" id="PTHR42795">
    <property type="entry name" value="ALANINE DEHYDROGENASE"/>
    <property type="match status" value="1"/>
</dbReference>
<dbReference type="SUPFAM" id="SSF51735">
    <property type="entry name" value="NAD(P)-binding Rossmann-fold domains"/>
    <property type="match status" value="1"/>
</dbReference>
<feature type="domain" description="Alanine dehydrogenase/pyridine nucleotide transhydrogenase N-terminal" evidence="3">
    <location>
        <begin position="5"/>
        <end position="133"/>
    </location>
</feature>
<dbReference type="RefSeq" id="WP_187006089.1">
    <property type="nucleotide sequence ID" value="NZ_JACRWD010000002.1"/>
</dbReference>
<comment type="caution">
    <text evidence="4">The sequence shown here is derived from an EMBL/GenBank/DDBJ whole genome shotgun (WGS) entry which is preliminary data.</text>
</comment>
<evidence type="ECO:0000256" key="1">
    <source>
        <dbReference type="ARBA" id="ARBA00023002"/>
    </source>
</evidence>
<protein>
    <submittedName>
        <fullName evidence="4">N(5)-(Carboxyethyl)ornithine synthase</fullName>
    </submittedName>
</protein>
<dbReference type="PANTHER" id="PTHR42795:SF1">
    <property type="entry name" value="ALANINE DEHYDROGENASE"/>
    <property type="match status" value="1"/>
</dbReference>
<reference evidence="4 5" key="1">
    <citation type="submission" date="2020-08" db="EMBL/GenBank/DDBJ databases">
        <authorList>
            <person name="Liu C."/>
            <person name="Sun Q."/>
        </authorList>
    </citation>
    <scope>NUCLEOTIDE SEQUENCE [LARGE SCALE GENOMIC DNA]</scope>
    <source>
        <strain evidence="4 5">NSJ-45</strain>
    </source>
</reference>
<dbReference type="InterPro" id="IPR046951">
    <property type="entry name" value="CEOS"/>
</dbReference>
<keyword evidence="5" id="KW-1185">Reference proteome</keyword>
<dbReference type="InterPro" id="IPR036291">
    <property type="entry name" value="NAD(P)-bd_dom_sf"/>
</dbReference>
<dbReference type="Proteomes" id="UP000611796">
    <property type="component" value="Unassembled WGS sequence"/>
</dbReference>
<evidence type="ECO:0000259" key="2">
    <source>
        <dbReference type="SMART" id="SM01002"/>
    </source>
</evidence>
<dbReference type="SMART" id="SM01002">
    <property type="entry name" value="AlaDh_PNT_C"/>
    <property type="match status" value="1"/>
</dbReference>
<name>A0ABR7K415_9FIRM</name>
<gene>
    <name evidence="4" type="ORF">H8891_08420</name>
</gene>
<dbReference type="SMART" id="SM01003">
    <property type="entry name" value="AlaDh_PNT_N"/>
    <property type="match status" value="1"/>
</dbReference>
<dbReference type="CDD" id="cd12181">
    <property type="entry name" value="ceo_syn"/>
    <property type="match status" value="1"/>
</dbReference>